<feature type="region of interest" description="Disordered" evidence="1">
    <location>
        <begin position="105"/>
        <end position="128"/>
    </location>
</feature>
<evidence type="ECO:0000313" key="4">
    <source>
        <dbReference type="Proteomes" id="UP000747542"/>
    </source>
</evidence>
<protein>
    <submittedName>
        <fullName evidence="3">Putative vegetative cell wall protein gp1-like 15</fullName>
    </submittedName>
</protein>
<name>A0A8J5JQ98_HOMAM</name>
<dbReference type="AlphaFoldDB" id="A0A8J5JQ98"/>
<gene>
    <name evidence="3" type="ORF">Hamer_G008084</name>
</gene>
<keyword evidence="4" id="KW-1185">Reference proteome</keyword>
<keyword evidence="2" id="KW-0472">Membrane</keyword>
<accession>A0A8J5JQ98</accession>
<dbReference type="OrthoDB" id="10071013at2759"/>
<comment type="caution">
    <text evidence="3">The sequence shown here is derived from an EMBL/GenBank/DDBJ whole genome shotgun (WGS) entry which is preliminary data.</text>
</comment>
<reference evidence="3" key="1">
    <citation type="journal article" date="2021" name="Sci. Adv.">
        <title>The American lobster genome reveals insights on longevity, neural, and immune adaptations.</title>
        <authorList>
            <person name="Polinski J.M."/>
            <person name="Zimin A.V."/>
            <person name="Clark K.F."/>
            <person name="Kohn A.B."/>
            <person name="Sadowski N."/>
            <person name="Timp W."/>
            <person name="Ptitsyn A."/>
            <person name="Khanna P."/>
            <person name="Romanova D.Y."/>
            <person name="Williams P."/>
            <person name="Greenwood S.J."/>
            <person name="Moroz L.L."/>
            <person name="Walt D.R."/>
            <person name="Bodnar A.G."/>
        </authorList>
    </citation>
    <scope>NUCLEOTIDE SEQUENCE</scope>
    <source>
        <strain evidence="3">GMGI-L3</strain>
    </source>
</reference>
<sequence length="351" mass="38051">MFHPYCVMERRQGTMGVVRVSVVVVSLALVVGGQHINEDELQALGTSTIKQIASEDAELIGFEKKSKQNSNTTGTELQEFEDHAEVRQQLADLPFNEQNTMNFSKQKEADGSDPGVTTTVLPEPLPTPIPIKVEESVVDEDKPIKSRKGAPGLPVTEKKVSTNKHSTVGKKGVIEDGKTQNSSSALQEEGAKSPVSLINNFSKGRIKTIDQNTMPALNNFEKTNGELKSNLIDKKQGVLSVSEESDNATLKSHNATEVPNNSSQPIVSNATANSKSANKINSKPIAATDDTAGTTSGNEDVNYGAVSLGLLLLVALAVVVVVGYRKFKDIWMRRHYAHVNYLVDGMYENDM</sequence>
<feature type="transmembrane region" description="Helical" evidence="2">
    <location>
        <begin position="303"/>
        <end position="324"/>
    </location>
</feature>
<dbReference type="EMBL" id="JAHLQT010027705">
    <property type="protein sequence ID" value="KAG7162527.1"/>
    <property type="molecule type" value="Genomic_DNA"/>
</dbReference>
<feature type="compositionally biased region" description="Polar residues" evidence="1">
    <location>
        <begin position="247"/>
        <end position="281"/>
    </location>
</feature>
<evidence type="ECO:0000313" key="3">
    <source>
        <dbReference type="EMBL" id="KAG7162527.1"/>
    </source>
</evidence>
<evidence type="ECO:0000256" key="2">
    <source>
        <dbReference type="SAM" id="Phobius"/>
    </source>
</evidence>
<proteinExistence type="predicted"/>
<organism evidence="3 4">
    <name type="scientific">Homarus americanus</name>
    <name type="common">American lobster</name>
    <dbReference type="NCBI Taxonomy" id="6706"/>
    <lineage>
        <taxon>Eukaryota</taxon>
        <taxon>Metazoa</taxon>
        <taxon>Ecdysozoa</taxon>
        <taxon>Arthropoda</taxon>
        <taxon>Crustacea</taxon>
        <taxon>Multicrustacea</taxon>
        <taxon>Malacostraca</taxon>
        <taxon>Eumalacostraca</taxon>
        <taxon>Eucarida</taxon>
        <taxon>Decapoda</taxon>
        <taxon>Pleocyemata</taxon>
        <taxon>Astacidea</taxon>
        <taxon>Nephropoidea</taxon>
        <taxon>Nephropidae</taxon>
        <taxon>Homarus</taxon>
    </lineage>
</organism>
<feature type="region of interest" description="Disordered" evidence="1">
    <location>
        <begin position="141"/>
        <end position="192"/>
    </location>
</feature>
<keyword evidence="2" id="KW-1133">Transmembrane helix</keyword>
<keyword evidence="2" id="KW-0812">Transmembrane</keyword>
<evidence type="ECO:0000256" key="1">
    <source>
        <dbReference type="SAM" id="MobiDB-lite"/>
    </source>
</evidence>
<feature type="region of interest" description="Disordered" evidence="1">
    <location>
        <begin position="243"/>
        <end position="294"/>
    </location>
</feature>
<dbReference type="Proteomes" id="UP000747542">
    <property type="component" value="Unassembled WGS sequence"/>
</dbReference>